<dbReference type="GO" id="GO:0005737">
    <property type="term" value="C:cytoplasm"/>
    <property type="evidence" value="ECO:0007669"/>
    <property type="project" value="UniProtKB-SubCell"/>
</dbReference>
<evidence type="ECO:0000256" key="5">
    <source>
        <dbReference type="ARBA" id="ARBA00022691"/>
    </source>
</evidence>
<dbReference type="InterPro" id="IPR014777">
    <property type="entry name" value="4pyrrole_Mease_sub1"/>
</dbReference>
<evidence type="ECO:0000259" key="7">
    <source>
        <dbReference type="Pfam" id="PF00590"/>
    </source>
</evidence>
<evidence type="ECO:0000259" key="8">
    <source>
        <dbReference type="Pfam" id="PF23016"/>
    </source>
</evidence>
<keyword evidence="2 6" id="KW-0698">rRNA processing</keyword>
<feature type="domain" description="Tetrapyrrole methylase" evidence="7">
    <location>
        <begin position="16"/>
        <end position="216"/>
    </location>
</feature>
<dbReference type="Proteomes" id="UP000304864">
    <property type="component" value="Chromosome"/>
</dbReference>
<dbReference type="OrthoDB" id="9809084at2"/>
<dbReference type="InterPro" id="IPR018063">
    <property type="entry name" value="SAM_MeTrfase_RsmI_CS"/>
</dbReference>
<name>A0A4P9K6H1_9GAMM</name>
<comment type="subcellular location">
    <subcellularLocation>
        <location evidence="6">Cytoplasm</location>
    </subcellularLocation>
</comment>
<comment type="similarity">
    <text evidence="6">Belongs to the methyltransferase superfamily. RsmI family.</text>
</comment>
<evidence type="ECO:0000256" key="1">
    <source>
        <dbReference type="ARBA" id="ARBA00022490"/>
    </source>
</evidence>
<dbReference type="RefSeq" id="WP_138565326.1">
    <property type="nucleotide sequence ID" value="NZ_CP040602.1"/>
</dbReference>
<accession>A0A4P9K6H1</accession>
<keyword evidence="4 6" id="KW-0808">Transferase</keyword>
<dbReference type="HAMAP" id="MF_01877">
    <property type="entry name" value="16SrRNA_methyltr_I"/>
    <property type="match status" value="1"/>
</dbReference>
<dbReference type="PANTHER" id="PTHR46111">
    <property type="entry name" value="RIBOSOMAL RNA SMALL SUBUNIT METHYLTRANSFERASE I"/>
    <property type="match status" value="1"/>
</dbReference>
<proteinExistence type="inferred from homology"/>
<reference evidence="9 10" key="1">
    <citation type="submission" date="2019-05" db="EMBL/GenBank/DDBJ databases">
        <title>Thiomicrorhabdus sediminis sp. nov, a novel sulfur-oxidizing bacterium isolated from coastal sediment.</title>
        <authorList>
            <person name="Liu X."/>
        </authorList>
    </citation>
    <scope>NUCLEOTIDE SEQUENCE [LARGE SCALE GENOMIC DNA]</scope>
    <source>
        <strain evidence="9 10">G1</strain>
    </source>
</reference>
<organism evidence="9 10">
    <name type="scientific">Thiomicrorhabdus sediminis</name>
    <dbReference type="NCBI Taxonomy" id="2580412"/>
    <lineage>
        <taxon>Bacteria</taxon>
        <taxon>Pseudomonadati</taxon>
        <taxon>Pseudomonadota</taxon>
        <taxon>Gammaproteobacteria</taxon>
        <taxon>Thiotrichales</taxon>
        <taxon>Piscirickettsiaceae</taxon>
        <taxon>Thiomicrorhabdus</taxon>
    </lineage>
</organism>
<dbReference type="Pfam" id="PF23016">
    <property type="entry name" value="RsmI_C"/>
    <property type="match status" value="1"/>
</dbReference>
<evidence type="ECO:0000313" key="9">
    <source>
        <dbReference type="EMBL" id="QCU90652.1"/>
    </source>
</evidence>
<evidence type="ECO:0000256" key="6">
    <source>
        <dbReference type="HAMAP-Rule" id="MF_01877"/>
    </source>
</evidence>
<dbReference type="CDD" id="cd11648">
    <property type="entry name" value="RsmI"/>
    <property type="match status" value="1"/>
</dbReference>
<dbReference type="Pfam" id="PF00590">
    <property type="entry name" value="TP_methylase"/>
    <property type="match status" value="1"/>
</dbReference>
<feature type="domain" description="RsmI HTH" evidence="8">
    <location>
        <begin position="250"/>
        <end position="291"/>
    </location>
</feature>
<dbReference type="InterPro" id="IPR035996">
    <property type="entry name" value="4pyrrol_Methylase_sf"/>
</dbReference>
<evidence type="ECO:0000256" key="2">
    <source>
        <dbReference type="ARBA" id="ARBA00022552"/>
    </source>
</evidence>
<gene>
    <name evidence="6 9" type="primary">rsmI</name>
    <name evidence="9" type="ORF">FE785_08400</name>
</gene>
<protein>
    <recommendedName>
        <fullName evidence="6">Ribosomal RNA small subunit methyltransferase I</fullName>
        <ecNumber evidence="6">2.1.1.198</ecNumber>
    </recommendedName>
    <alternativeName>
        <fullName evidence="6">16S rRNA 2'-O-ribose C1402 methyltransferase</fullName>
    </alternativeName>
    <alternativeName>
        <fullName evidence="6">rRNA (cytidine-2'-O-)-methyltransferase RsmI</fullName>
    </alternativeName>
</protein>
<dbReference type="Gene3D" id="3.40.1010.10">
    <property type="entry name" value="Cobalt-precorrin-4 Transmethylase, Domain 1"/>
    <property type="match status" value="1"/>
</dbReference>
<evidence type="ECO:0000256" key="3">
    <source>
        <dbReference type="ARBA" id="ARBA00022603"/>
    </source>
</evidence>
<dbReference type="EMBL" id="CP040602">
    <property type="protein sequence ID" value="QCU90652.1"/>
    <property type="molecule type" value="Genomic_DNA"/>
</dbReference>
<dbReference type="Gene3D" id="3.30.950.10">
    <property type="entry name" value="Methyltransferase, Cobalt-precorrin-4 Transmethylase, Domain 2"/>
    <property type="match status" value="1"/>
</dbReference>
<sequence>MSSSINSVKAVSGQGKLYVVATPIGNLSDISRRAIEVLQQVDWIAAEDTRHTKQLLNALAINQKLISLHEHNEQQRSEQLLEHLQSGQNGALVSDAGTPLINDPGYFLVKTLRQANLEVVPVPGPSAVITALSAAGLPTDRFCYEGFLPARKSKRLLALQALANEPRTLVFYESPHRLMDCLHDMQEAFGAQRELVVARELTKKFEQFVEGELQQVMGYFSDNSDKLRGEFVLMLKGAELVADKGQTRLEVDQLLEVLLAQNLPVKQIAEIASQLSGEKKKPLYQRVLQMKEEGC</sequence>
<keyword evidence="3 6" id="KW-0489">Methyltransferase</keyword>
<dbReference type="NCBIfam" id="TIGR00096">
    <property type="entry name" value="16S rRNA (cytidine(1402)-2'-O)-methyltransferase"/>
    <property type="match status" value="1"/>
</dbReference>
<dbReference type="PANTHER" id="PTHR46111:SF1">
    <property type="entry name" value="RIBOSOMAL RNA SMALL SUBUNIT METHYLTRANSFERASE I"/>
    <property type="match status" value="1"/>
</dbReference>
<dbReference type="KEGG" id="thig:FE785_08400"/>
<dbReference type="AlphaFoldDB" id="A0A4P9K6H1"/>
<comment type="function">
    <text evidence="6">Catalyzes the 2'-O-methylation of the ribose of cytidine 1402 (C1402) in 16S rRNA.</text>
</comment>
<comment type="catalytic activity">
    <reaction evidence="6">
        <text>cytidine(1402) in 16S rRNA + S-adenosyl-L-methionine = 2'-O-methylcytidine(1402) in 16S rRNA + S-adenosyl-L-homocysteine + H(+)</text>
        <dbReference type="Rhea" id="RHEA:42924"/>
        <dbReference type="Rhea" id="RHEA-COMP:10285"/>
        <dbReference type="Rhea" id="RHEA-COMP:10286"/>
        <dbReference type="ChEBI" id="CHEBI:15378"/>
        <dbReference type="ChEBI" id="CHEBI:57856"/>
        <dbReference type="ChEBI" id="CHEBI:59789"/>
        <dbReference type="ChEBI" id="CHEBI:74495"/>
        <dbReference type="ChEBI" id="CHEBI:82748"/>
        <dbReference type="EC" id="2.1.1.198"/>
    </reaction>
</comment>
<dbReference type="InterPro" id="IPR008189">
    <property type="entry name" value="rRNA_ssu_MeTfrase_I"/>
</dbReference>
<keyword evidence="1 6" id="KW-0963">Cytoplasm</keyword>
<evidence type="ECO:0000256" key="4">
    <source>
        <dbReference type="ARBA" id="ARBA00022679"/>
    </source>
</evidence>
<keyword evidence="5 6" id="KW-0949">S-adenosyl-L-methionine</keyword>
<evidence type="ECO:0000313" key="10">
    <source>
        <dbReference type="Proteomes" id="UP000304864"/>
    </source>
</evidence>
<dbReference type="InterPro" id="IPR014776">
    <property type="entry name" value="4pyrrole_Mease_sub2"/>
</dbReference>
<dbReference type="PROSITE" id="PS01296">
    <property type="entry name" value="RSMI"/>
    <property type="match status" value="1"/>
</dbReference>
<dbReference type="FunFam" id="3.30.950.10:FF:000002">
    <property type="entry name" value="Ribosomal RNA small subunit methyltransferase I"/>
    <property type="match status" value="1"/>
</dbReference>
<dbReference type="SUPFAM" id="SSF53790">
    <property type="entry name" value="Tetrapyrrole methylase"/>
    <property type="match status" value="1"/>
</dbReference>
<dbReference type="GO" id="GO:0070677">
    <property type="term" value="F:rRNA (cytosine-2'-O-)-methyltransferase activity"/>
    <property type="evidence" value="ECO:0007669"/>
    <property type="project" value="UniProtKB-UniRule"/>
</dbReference>
<dbReference type="FunFam" id="3.40.1010.10:FF:000002">
    <property type="entry name" value="Ribosomal RNA small subunit methyltransferase I"/>
    <property type="match status" value="1"/>
</dbReference>
<dbReference type="InterPro" id="IPR000878">
    <property type="entry name" value="4pyrrol_Mease"/>
</dbReference>
<dbReference type="InterPro" id="IPR053910">
    <property type="entry name" value="RsmI_HTH"/>
</dbReference>
<dbReference type="EC" id="2.1.1.198" evidence="6"/>
<keyword evidence="10" id="KW-1185">Reference proteome</keyword>
<dbReference type="PIRSF" id="PIRSF005917">
    <property type="entry name" value="MTase_YraL"/>
    <property type="match status" value="1"/>
</dbReference>